<evidence type="ECO:0000256" key="6">
    <source>
        <dbReference type="ARBA" id="ARBA00022728"/>
    </source>
</evidence>
<dbReference type="EMBL" id="JAKCXM010000133">
    <property type="protein sequence ID" value="KAJ0401252.1"/>
    <property type="molecule type" value="Genomic_DNA"/>
</dbReference>
<proteinExistence type="inferred from homology"/>
<gene>
    <name evidence="9" type="ORF">P43SY_010976</name>
</gene>
<evidence type="ECO:0000256" key="7">
    <source>
        <dbReference type="ARBA" id="ARBA00023187"/>
    </source>
</evidence>
<dbReference type="GO" id="GO:0006397">
    <property type="term" value="P:mRNA processing"/>
    <property type="evidence" value="ECO:0007669"/>
    <property type="project" value="UniProtKB-KW"/>
</dbReference>
<dbReference type="GO" id="GO:0005681">
    <property type="term" value="C:spliceosomal complex"/>
    <property type="evidence" value="ECO:0007669"/>
    <property type="project" value="UniProtKB-KW"/>
</dbReference>
<comment type="similarity">
    <text evidence="2">Belongs to the CRIPT family.</text>
</comment>
<dbReference type="InterPro" id="IPR019367">
    <property type="entry name" value="PDZ-binding_CRIPT"/>
</dbReference>
<comment type="subcellular location">
    <subcellularLocation>
        <location evidence="1">Cytoplasm</location>
    </subcellularLocation>
</comment>
<dbReference type="GO" id="GO:0031122">
    <property type="term" value="P:cytoplasmic microtubule organization"/>
    <property type="evidence" value="ECO:0007669"/>
    <property type="project" value="TreeGrafter"/>
</dbReference>
<evidence type="ECO:0000256" key="5">
    <source>
        <dbReference type="ARBA" id="ARBA00022664"/>
    </source>
</evidence>
<dbReference type="PANTHER" id="PTHR11805:SF1">
    <property type="entry name" value="CYSTEINE-RICH PDZ-BINDING PROTEIN"/>
    <property type="match status" value="1"/>
</dbReference>
<keyword evidence="5" id="KW-0507">mRNA processing</keyword>
<evidence type="ECO:0000256" key="8">
    <source>
        <dbReference type="ARBA" id="ARBA00032518"/>
    </source>
</evidence>
<evidence type="ECO:0000256" key="1">
    <source>
        <dbReference type="ARBA" id="ARBA00004496"/>
    </source>
</evidence>
<evidence type="ECO:0000256" key="3">
    <source>
        <dbReference type="ARBA" id="ARBA00018615"/>
    </source>
</evidence>
<dbReference type="GO" id="GO:0008380">
    <property type="term" value="P:RNA splicing"/>
    <property type="evidence" value="ECO:0007669"/>
    <property type="project" value="UniProtKB-KW"/>
</dbReference>
<evidence type="ECO:0000256" key="4">
    <source>
        <dbReference type="ARBA" id="ARBA00022490"/>
    </source>
</evidence>
<keyword evidence="10" id="KW-1185">Reference proteome</keyword>
<keyword evidence="4" id="KW-0963">Cytoplasm</keyword>
<dbReference type="Pfam" id="PF10235">
    <property type="entry name" value="Cript"/>
    <property type="match status" value="1"/>
</dbReference>
<dbReference type="GO" id="GO:0005737">
    <property type="term" value="C:cytoplasm"/>
    <property type="evidence" value="ECO:0007669"/>
    <property type="project" value="UniProtKB-SubCell"/>
</dbReference>
<accession>A0AAD5LK40</accession>
<protein>
    <recommendedName>
        <fullName evidence="3">Cysteine-rich PDZ-binding protein</fullName>
    </recommendedName>
    <alternativeName>
        <fullName evidence="8">Cysteine-rich interactor of PDZ three</fullName>
    </alternativeName>
</protein>
<keyword evidence="6" id="KW-0747">Spliceosome</keyword>
<comment type="caution">
    <text evidence="9">The sequence shown here is derived from an EMBL/GenBank/DDBJ whole genome shotgun (WGS) entry which is preliminary data.</text>
</comment>
<evidence type="ECO:0000313" key="10">
    <source>
        <dbReference type="Proteomes" id="UP001209570"/>
    </source>
</evidence>
<dbReference type="AlphaFoldDB" id="A0AAD5LK40"/>
<sequence>MVCDTCEEKLSKLVVPDKWTEGARNTTGGKDGGRAVATNRIVEKRHRSNRFTPLVRACKICKSKVAQKAYYCNQCAYKKGICAMCGHKVLSTKEYKMSS</sequence>
<name>A0AAD5LK40_PYTIN</name>
<dbReference type="Proteomes" id="UP001209570">
    <property type="component" value="Unassembled WGS sequence"/>
</dbReference>
<reference evidence="9" key="1">
    <citation type="submission" date="2021-12" db="EMBL/GenBank/DDBJ databases">
        <title>Prjna785345.</title>
        <authorList>
            <person name="Rujirawat T."/>
            <person name="Krajaejun T."/>
        </authorList>
    </citation>
    <scope>NUCLEOTIDE SEQUENCE</scope>
    <source>
        <strain evidence="9">Pi057C3</strain>
    </source>
</reference>
<evidence type="ECO:0000256" key="2">
    <source>
        <dbReference type="ARBA" id="ARBA00009021"/>
    </source>
</evidence>
<evidence type="ECO:0000313" key="9">
    <source>
        <dbReference type="EMBL" id="KAJ0401252.1"/>
    </source>
</evidence>
<keyword evidence="7" id="KW-0508">mRNA splicing</keyword>
<dbReference type="GO" id="GO:0008017">
    <property type="term" value="F:microtubule binding"/>
    <property type="evidence" value="ECO:0007669"/>
    <property type="project" value="TreeGrafter"/>
</dbReference>
<dbReference type="PANTHER" id="PTHR11805">
    <property type="entry name" value="CYSTEINE-RICH PDZ-BINDING PROTEIN"/>
    <property type="match status" value="1"/>
</dbReference>
<organism evidence="9 10">
    <name type="scientific">Pythium insidiosum</name>
    <name type="common">Pythiosis disease agent</name>
    <dbReference type="NCBI Taxonomy" id="114742"/>
    <lineage>
        <taxon>Eukaryota</taxon>
        <taxon>Sar</taxon>
        <taxon>Stramenopiles</taxon>
        <taxon>Oomycota</taxon>
        <taxon>Peronosporomycetes</taxon>
        <taxon>Pythiales</taxon>
        <taxon>Pythiaceae</taxon>
        <taxon>Pythium</taxon>
    </lineage>
</organism>